<feature type="transmembrane region" description="Helical" evidence="7">
    <location>
        <begin position="12"/>
        <end position="30"/>
    </location>
</feature>
<comment type="similarity">
    <text evidence="7">Belongs to the binding-protein-dependent transport system permease family.</text>
</comment>
<evidence type="ECO:0000313" key="10">
    <source>
        <dbReference type="Proteomes" id="UP000727907"/>
    </source>
</evidence>
<evidence type="ECO:0000256" key="6">
    <source>
        <dbReference type="ARBA" id="ARBA00023136"/>
    </source>
</evidence>
<dbReference type="RefSeq" id="WP_216962279.1">
    <property type="nucleotide sequence ID" value="NZ_JAHOPB010000001.1"/>
</dbReference>
<feature type="transmembrane region" description="Helical" evidence="7">
    <location>
        <begin position="133"/>
        <end position="158"/>
    </location>
</feature>
<evidence type="ECO:0000313" key="9">
    <source>
        <dbReference type="EMBL" id="MBU8875281.1"/>
    </source>
</evidence>
<dbReference type="EMBL" id="JAHOPB010000001">
    <property type="protein sequence ID" value="MBU8875281.1"/>
    <property type="molecule type" value="Genomic_DNA"/>
</dbReference>
<reference evidence="9 10" key="1">
    <citation type="submission" date="2021-06" db="EMBL/GenBank/DDBJ databases">
        <authorList>
            <person name="Lee D.H."/>
        </authorList>
    </citation>
    <scope>NUCLEOTIDE SEQUENCE [LARGE SCALE GENOMIC DNA]</scope>
    <source>
        <strain evidence="9 10">MMS21-HV4-11</strain>
    </source>
</reference>
<dbReference type="PROSITE" id="PS50928">
    <property type="entry name" value="ABC_TM1"/>
    <property type="match status" value="1"/>
</dbReference>
<keyword evidence="10" id="KW-1185">Reference proteome</keyword>
<evidence type="ECO:0000256" key="4">
    <source>
        <dbReference type="ARBA" id="ARBA00022692"/>
    </source>
</evidence>
<dbReference type="Proteomes" id="UP000727907">
    <property type="component" value="Unassembled WGS sequence"/>
</dbReference>
<proteinExistence type="inferred from homology"/>
<protein>
    <submittedName>
        <fullName evidence="9">ABC transporter permease</fullName>
    </submittedName>
</protein>
<evidence type="ECO:0000259" key="8">
    <source>
        <dbReference type="PROSITE" id="PS50928"/>
    </source>
</evidence>
<feature type="transmembrane region" description="Helical" evidence="7">
    <location>
        <begin position="188"/>
        <end position="207"/>
    </location>
</feature>
<gene>
    <name evidence="9" type="ORF">KQ910_16020</name>
</gene>
<feature type="domain" description="ABC transmembrane type-1" evidence="8">
    <location>
        <begin position="94"/>
        <end position="311"/>
    </location>
</feature>
<comment type="caution">
    <text evidence="9">The sequence shown here is derived from an EMBL/GenBank/DDBJ whole genome shotgun (WGS) entry which is preliminary data.</text>
</comment>
<dbReference type="Pfam" id="PF00528">
    <property type="entry name" value="BPD_transp_1"/>
    <property type="match status" value="1"/>
</dbReference>
<evidence type="ECO:0000256" key="3">
    <source>
        <dbReference type="ARBA" id="ARBA00022475"/>
    </source>
</evidence>
<evidence type="ECO:0000256" key="2">
    <source>
        <dbReference type="ARBA" id="ARBA00022448"/>
    </source>
</evidence>
<keyword evidence="4 7" id="KW-0812">Transmembrane</keyword>
<accession>A0ABS6IL14</accession>
<dbReference type="InterPro" id="IPR000515">
    <property type="entry name" value="MetI-like"/>
</dbReference>
<comment type="subcellular location">
    <subcellularLocation>
        <location evidence="1 7">Cell membrane</location>
        <topology evidence="1 7">Multi-pass membrane protein</topology>
    </subcellularLocation>
</comment>
<feature type="transmembrane region" description="Helical" evidence="7">
    <location>
        <begin position="98"/>
        <end position="121"/>
    </location>
</feature>
<dbReference type="PANTHER" id="PTHR43163:SF2">
    <property type="entry name" value="ABC TRANSPORTER PERMEASE PROTEIN"/>
    <property type="match status" value="1"/>
</dbReference>
<evidence type="ECO:0000256" key="7">
    <source>
        <dbReference type="RuleBase" id="RU363032"/>
    </source>
</evidence>
<name>A0ABS6IL14_9HYPH</name>
<evidence type="ECO:0000256" key="1">
    <source>
        <dbReference type="ARBA" id="ARBA00004651"/>
    </source>
</evidence>
<dbReference type="PANTHER" id="PTHR43163">
    <property type="entry name" value="DIPEPTIDE TRANSPORT SYSTEM PERMEASE PROTEIN DPPB-RELATED"/>
    <property type="match status" value="1"/>
</dbReference>
<keyword evidence="3" id="KW-1003">Cell membrane</keyword>
<keyword evidence="2 7" id="KW-0813">Transport</keyword>
<sequence>MLAFILRRLLQSIAVLLAVGVVAFSLFRYVGDPINAMVGQDTTMEERAELRTKLGLNDPAPIQFFNFIANAVQGKFGLSYRTSEPVGRLILERLPATLELSFCAAVFALFVGVPMGVYTGLYPKHWSSRLFQAVSLIGISLPTFLIGILLILVFAVWLRLLPSFGRGETVQIGWWTTNFLTWSGLKALILPSITLGLFQLTLLMRLVRSEMLEVMRADYIKFARARGLTNRAINFGHALKNTLVPVITVTGLQLGALIAFAIVTETVFAWPGVGQLFIQSVQFSDIPVMAAYLMLIGLLFVLINLTVDLLYFVVDPRLRSQGGTARVAGH</sequence>
<feature type="transmembrane region" description="Helical" evidence="7">
    <location>
        <begin position="243"/>
        <end position="270"/>
    </location>
</feature>
<dbReference type="CDD" id="cd06261">
    <property type="entry name" value="TM_PBP2"/>
    <property type="match status" value="1"/>
</dbReference>
<keyword evidence="6 7" id="KW-0472">Membrane</keyword>
<keyword evidence="5 7" id="KW-1133">Transmembrane helix</keyword>
<feature type="transmembrane region" description="Helical" evidence="7">
    <location>
        <begin position="290"/>
        <end position="314"/>
    </location>
</feature>
<dbReference type="InterPro" id="IPR045621">
    <property type="entry name" value="BPD_transp_1_N"/>
</dbReference>
<organism evidence="9 10">
    <name type="scientific">Reyranella humidisoli</name>
    <dbReference type="NCBI Taxonomy" id="2849149"/>
    <lineage>
        <taxon>Bacteria</taxon>
        <taxon>Pseudomonadati</taxon>
        <taxon>Pseudomonadota</taxon>
        <taxon>Alphaproteobacteria</taxon>
        <taxon>Hyphomicrobiales</taxon>
        <taxon>Reyranellaceae</taxon>
        <taxon>Reyranella</taxon>
    </lineage>
</organism>
<evidence type="ECO:0000256" key="5">
    <source>
        <dbReference type="ARBA" id="ARBA00022989"/>
    </source>
</evidence>
<dbReference type="Pfam" id="PF19300">
    <property type="entry name" value="BPD_transp_1_N"/>
    <property type="match status" value="1"/>
</dbReference>